<protein>
    <submittedName>
        <fullName evidence="2">Uncharacterized protein</fullName>
    </submittedName>
</protein>
<evidence type="ECO:0000256" key="1">
    <source>
        <dbReference type="SAM" id="MobiDB-lite"/>
    </source>
</evidence>
<organism evidence="2 3">
    <name type="scientific">Nonomuraea maheshkhaliensis</name>
    <dbReference type="NCBI Taxonomy" id="419590"/>
    <lineage>
        <taxon>Bacteria</taxon>
        <taxon>Bacillati</taxon>
        <taxon>Actinomycetota</taxon>
        <taxon>Actinomycetes</taxon>
        <taxon>Streptosporangiales</taxon>
        <taxon>Streptosporangiaceae</taxon>
        <taxon>Nonomuraea</taxon>
    </lineage>
</organism>
<reference evidence="2 3" key="1">
    <citation type="journal article" date="2019" name="Int. J. Syst. Evol. Microbiol.">
        <title>The Global Catalogue of Microorganisms (GCM) 10K type strain sequencing project: providing services to taxonomists for standard genome sequencing and annotation.</title>
        <authorList>
            <consortium name="The Broad Institute Genomics Platform"/>
            <consortium name="The Broad Institute Genome Sequencing Center for Infectious Disease"/>
            <person name="Wu L."/>
            <person name="Ma J."/>
        </authorList>
    </citation>
    <scope>NUCLEOTIDE SEQUENCE [LARGE SCALE GENOMIC DNA]</scope>
    <source>
        <strain evidence="2 3">JCM 13929</strain>
    </source>
</reference>
<accession>A0ABN2EYQ0</accession>
<gene>
    <name evidence="2" type="ORF">GCM10009733_019040</name>
</gene>
<proteinExistence type="predicted"/>
<feature type="region of interest" description="Disordered" evidence="1">
    <location>
        <begin position="43"/>
        <end position="74"/>
    </location>
</feature>
<keyword evidence="3" id="KW-1185">Reference proteome</keyword>
<name>A0ABN2EYQ0_9ACTN</name>
<dbReference type="EMBL" id="BAAAMU010000010">
    <property type="protein sequence ID" value="GAA1622594.1"/>
    <property type="molecule type" value="Genomic_DNA"/>
</dbReference>
<comment type="caution">
    <text evidence="2">The sequence shown here is derived from an EMBL/GenBank/DDBJ whole genome shotgun (WGS) entry which is preliminary data.</text>
</comment>
<dbReference type="Proteomes" id="UP001500064">
    <property type="component" value="Unassembled WGS sequence"/>
</dbReference>
<evidence type="ECO:0000313" key="3">
    <source>
        <dbReference type="Proteomes" id="UP001500064"/>
    </source>
</evidence>
<sequence length="74" mass="7601">MLTAAQVPSSGVTAQGFVAAAERCGSPLLTRPALSVAVGVDERGTPRRARRKAGIPRLAEESPAAMSGEEVNLL</sequence>
<evidence type="ECO:0000313" key="2">
    <source>
        <dbReference type="EMBL" id="GAA1622594.1"/>
    </source>
</evidence>